<dbReference type="EMBL" id="CM042883">
    <property type="protein sequence ID" value="KAI4373257.1"/>
    <property type="molecule type" value="Genomic_DNA"/>
</dbReference>
<evidence type="ECO:0000313" key="1">
    <source>
        <dbReference type="EMBL" id="KAI4373257.1"/>
    </source>
</evidence>
<accession>A0ACB9R2K1</accession>
<name>A0ACB9R2K1_9MYRT</name>
<keyword evidence="2" id="KW-1185">Reference proteome</keyword>
<organism evidence="1 2">
    <name type="scientific">Melastoma candidum</name>
    <dbReference type="NCBI Taxonomy" id="119954"/>
    <lineage>
        <taxon>Eukaryota</taxon>
        <taxon>Viridiplantae</taxon>
        <taxon>Streptophyta</taxon>
        <taxon>Embryophyta</taxon>
        <taxon>Tracheophyta</taxon>
        <taxon>Spermatophyta</taxon>
        <taxon>Magnoliopsida</taxon>
        <taxon>eudicotyledons</taxon>
        <taxon>Gunneridae</taxon>
        <taxon>Pentapetalae</taxon>
        <taxon>rosids</taxon>
        <taxon>malvids</taxon>
        <taxon>Myrtales</taxon>
        <taxon>Melastomataceae</taxon>
        <taxon>Melastomatoideae</taxon>
        <taxon>Melastomateae</taxon>
        <taxon>Melastoma</taxon>
    </lineage>
</organism>
<dbReference type="Proteomes" id="UP001057402">
    <property type="component" value="Chromosome 4"/>
</dbReference>
<reference evidence="2" key="1">
    <citation type="journal article" date="2023" name="Front. Plant Sci.">
        <title>Chromosomal-level genome assembly of Melastoma candidum provides insights into trichome evolution.</title>
        <authorList>
            <person name="Zhong Y."/>
            <person name="Wu W."/>
            <person name="Sun C."/>
            <person name="Zou P."/>
            <person name="Liu Y."/>
            <person name="Dai S."/>
            <person name="Zhou R."/>
        </authorList>
    </citation>
    <scope>NUCLEOTIDE SEQUENCE [LARGE SCALE GENOMIC DNA]</scope>
</reference>
<evidence type="ECO:0000313" key="2">
    <source>
        <dbReference type="Proteomes" id="UP001057402"/>
    </source>
</evidence>
<proteinExistence type="predicted"/>
<protein>
    <submittedName>
        <fullName evidence="1">Uncharacterized protein</fullName>
    </submittedName>
</protein>
<comment type="caution">
    <text evidence="1">The sequence shown here is derived from an EMBL/GenBank/DDBJ whole genome shotgun (WGS) entry which is preliminary data.</text>
</comment>
<gene>
    <name evidence="1" type="ORF">MLD38_011400</name>
</gene>
<sequence>MDKKMMMMMMKDLSWPSEENSRKHWRKRRKKKKTKSDKKVDLRPSIDGMVGLIRIAAVLLLRRDNPAVFCPKSSFQYLGAKGEEED</sequence>